<keyword evidence="4" id="KW-0057">Aromatic amino acid biosynthesis</keyword>
<dbReference type="GO" id="GO:0004664">
    <property type="term" value="F:prephenate dehydratase activity"/>
    <property type="evidence" value="ECO:0007669"/>
    <property type="project" value="UniProtKB-EC"/>
</dbReference>
<keyword evidence="3" id="KW-0028">Amino-acid biosynthesis</keyword>
<dbReference type="EC" id="4.2.1.51" evidence="2"/>
<dbReference type="InterPro" id="IPR045865">
    <property type="entry name" value="ACT-like_dom_sf"/>
</dbReference>
<organism evidence="11 12">
    <name type="scientific">Subsaximicrobium wynnwilliamsii</name>
    <dbReference type="NCBI Taxonomy" id="291179"/>
    <lineage>
        <taxon>Bacteria</taxon>
        <taxon>Pseudomonadati</taxon>
        <taxon>Bacteroidota</taxon>
        <taxon>Flavobacteriia</taxon>
        <taxon>Flavobacteriales</taxon>
        <taxon>Flavobacteriaceae</taxon>
        <taxon>Subsaximicrobium</taxon>
    </lineage>
</organism>
<reference evidence="11 12" key="1">
    <citation type="submission" date="2019-08" db="EMBL/GenBank/DDBJ databases">
        <title>Genomes of Subsaximicrobium wynnwilliamsii strains.</title>
        <authorList>
            <person name="Bowman J.P."/>
        </authorList>
    </citation>
    <scope>NUCLEOTIDE SEQUENCE [LARGE SCALE GENOMIC DNA]</scope>
    <source>
        <strain evidence="11 12">2-80-2</strain>
    </source>
</reference>
<dbReference type="CDD" id="cd04905">
    <property type="entry name" value="ACT_CM-PDT"/>
    <property type="match status" value="1"/>
</dbReference>
<dbReference type="AlphaFoldDB" id="A0A5C6ZLW0"/>
<evidence type="ECO:0000256" key="8">
    <source>
        <dbReference type="PIRSR" id="PIRSR001500-2"/>
    </source>
</evidence>
<comment type="catalytic activity">
    <reaction evidence="7">
        <text>prephenate + H(+) = 3-phenylpyruvate + CO2 + H2O</text>
        <dbReference type="Rhea" id="RHEA:21648"/>
        <dbReference type="ChEBI" id="CHEBI:15377"/>
        <dbReference type="ChEBI" id="CHEBI:15378"/>
        <dbReference type="ChEBI" id="CHEBI:16526"/>
        <dbReference type="ChEBI" id="CHEBI:18005"/>
        <dbReference type="ChEBI" id="CHEBI:29934"/>
        <dbReference type="EC" id="4.2.1.51"/>
    </reaction>
</comment>
<evidence type="ECO:0000256" key="1">
    <source>
        <dbReference type="ARBA" id="ARBA00004741"/>
    </source>
</evidence>
<keyword evidence="5" id="KW-0584">Phenylalanine biosynthesis</keyword>
<dbReference type="OrthoDB" id="9802281at2"/>
<dbReference type="InterPro" id="IPR001086">
    <property type="entry name" value="Preph_deHydtase"/>
</dbReference>
<evidence type="ECO:0000256" key="2">
    <source>
        <dbReference type="ARBA" id="ARBA00013147"/>
    </source>
</evidence>
<dbReference type="PANTHER" id="PTHR21022">
    <property type="entry name" value="PREPHENATE DEHYDRATASE P PROTEIN"/>
    <property type="match status" value="1"/>
</dbReference>
<dbReference type="PROSITE" id="PS51671">
    <property type="entry name" value="ACT"/>
    <property type="match status" value="1"/>
</dbReference>
<gene>
    <name evidence="11" type="ORF">ESY86_02130</name>
</gene>
<accession>A0A5C6ZLW0</accession>
<evidence type="ECO:0000259" key="10">
    <source>
        <dbReference type="PROSITE" id="PS51671"/>
    </source>
</evidence>
<dbReference type="InterPro" id="IPR002912">
    <property type="entry name" value="ACT_dom"/>
</dbReference>
<protein>
    <recommendedName>
        <fullName evidence="2">prephenate dehydratase</fullName>
        <ecNumber evidence="2">4.2.1.51</ecNumber>
    </recommendedName>
</protein>
<evidence type="ECO:0000256" key="5">
    <source>
        <dbReference type="ARBA" id="ARBA00023222"/>
    </source>
</evidence>
<dbReference type="PROSITE" id="PS51171">
    <property type="entry name" value="PREPHENATE_DEHYDR_3"/>
    <property type="match status" value="1"/>
</dbReference>
<name>A0A5C6ZLW0_9FLAO</name>
<dbReference type="Gene3D" id="3.40.190.10">
    <property type="entry name" value="Periplasmic binding protein-like II"/>
    <property type="match status" value="2"/>
</dbReference>
<evidence type="ECO:0000259" key="9">
    <source>
        <dbReference type="PROSITE" id="PS51171"/>
    </source>
</evidence>
<feature type="domain" description="Prephenate dehydratase" evidence="9">
    <location>
        <begin position="46"/>
        <end position="223"/>
    </location>
</feature>
<dbReference type="CDD" id="cd13631">
    <property type="entry name" value="PBP2_Ct-PDT_like"/>
    <property type="match status" value="1"/>
</dbReference>
<keyword evidence="6" id="KW-0456">Lyase</keyword>
<dbReference type="GO" id="GO:0005737">
    <property type="term" value="C:cytoplasm"/>
    <property type="evidence" value="ECO:0007669"/>
    <property type="project" value="TreeGrafter"/>
</dbReference>
<comment type="caution">
    <text evidence="11">The sequence shown here is derived from an EMBL/GenBank/DDBJ whole genome shotgun (WGS) entry which is preliminary data.</text>
</comment>
<dbReference type="PANTHER" id="PTHR21022:SF19">
    <property type="entry name" value="PREPHENATE DEHYDRATASE-RELATED"/>
    <property type="match status" value="1"/>
</dbReference>
<dbReference type="InterPro" id="IPR008242">
    <property type="entry name" value="Chor_mutase/pphenate_deHydtase"/>
</dbReference>
<dbReference type="EMBL" id="VORO01000002">
    <property type="protein sequence ID" value="TXD90782.1"/>
    <property type="molecule type" value="Genomic_DNA"/>
</dbReference>
<evidence type="ECO:0000313" key="12">
    <source>
        <dbReference type="Proteomes" id="UP000321578"/>
    </source>
</evidence>
<feature type="site" description="Essential for prephenate dehydratase activity" evidence="8">
    <location>
        <position position="216"/>
    </location>
</feature>
<dbReference type="Proteomes" id="UP000321578">
    <property type="component" value="Unassembled WGS sequence"/>
</dbReference>
<evidence type="ECO:0000256" key="7">
    <source>
        <dbReference type="ARBA" id="ARBA00047848"/>
    </source>
</evidence>
<keyword evidence="12" id="KW-1185">Reference proteome</keyword>
<evidence type="ECO:0000313" key="11">
    <source>
        <dbReference type="EMBL" id="TXD90782.1"/>
    </source>
</evidence>
<dbReference type="PIRSF" id="PIRSF001500">
    <property type="entry name" value="Chor_mut_pdt_Ppr"/>
    <property type="match status" value="1"/>
</dbReference>
<dbReference type="UniPathway" id="UPA00121">
    <property type="reaction ID" value="UER00345"/>
</dbReference>
<dbReference type="SUPFAM" id="SSF55021">
    <property type="entry name" value="ACT-like"/>
    <property type="match status" value="1"/>
</dbReference>
<evidence type="ECO:0000256" key="4">
    <source>
        <dbReference type="ARBA" id="ARBA00023141"/>
    </source>
</evidence>
<dbReference type="SUPFAM" id="SSF53850">
    <property type="entry name" value="Periplasmic binding protein-like II"/>
    <property type="match status" value="1"/>
</dbReference>
<proteinExistence type="predicted"/>
<dbReference type="Gene3D" id="3.30.70.260">
    <property type="match status" value="1"/>
</dbReference>
<evidence type="ECO:0000256" key="3">
    <source>
        <dbReference type="ARBA" id="ARBA00022605"/>
    </source>
</evidence>
<sequence>MKIGTFFLPYSLQSNFKLKQNTIILSKSHPETTAVKQTQPVKTIKSVAIQGVKGSFHHIVSQQYFDTSVKVNECMTFAEAVDSLLTGQSDAVIMALENSIAGSILPNYALIDDHNLHIIGEHYLDIQHCLMALPGQEIADIREVYSHPMALLQCKAFFRKHPHIKLIEDKDTAEVAERIQKKQLKNVAAIASQLASEFFELEILEHSIQTIKNNETRFVIVEREVSNLDTAHFNKASLKFELDHKRGSLAALLNVLSDCKLNLTKIQSLPKIETPWKYAFFVDVTFESYSDFEKAKAIVALMAQDFKILGEYKNTSL</sequence>
<dbReference type="Pfam" id="PF00800">
    <property type="entry name" value="PDT"/>
    <property type="match status" value="1"/>
</dbReference>
<comment type="pathway">
    <text evidence="1">Amino-acid biosynthesis; L-phenylalanine biosynthesis; phenylpyruvate from prephenate: step 1/1.</text>
</comment>
<evidence type="ECO:0000256" key="6">
    <source>
        <dbReference type="ARBA" id="ARBA00023239"/>
    </source>
</evidence>
<dbReference type="GO" id="GO:0009094">
    <property type="term" value="P:L-phenylalanine biosynthetic process"/>
    <property type="evidence" value="ECO:0007669"/>
    <property type="project" value="UniProtKB-UniPathway"/>
</dbReference>
<feature type="domain" description="ACT" evidence="10">
    <location>
        <begin position="237"/>
        <end position="313"/>
    </location>
</feature>